<reference evidence="3" key="1">
    <citation type="journal article" date="2021" name="IMA Fungus">
        <title>Genomic characterization of three marine fungi, including Emericellopsis atlantica sp. nov. with signatures of a generalist lifestyle and marine biomass degradation.</title>
        <authorList>
            <person name="Hagestad O.C."/>
            <person name="Hou L."/>
            <person name="Andersen J.H."/>
            <person name="Hansen E.H."/>
            <person name="Altermark B."/>
            <person name="Li C."/>
            <person name="Kuhnert E."/>
            <person name="Cox R.J."/>
            <person name="Crous P.W."/>
            <person name="Spatafora J.W."/>
            <person name="Lail K."/>
            <person name="Amirebrahimi M."/>
            <person name="Lipzen A."/>
            <person name="Pangilinan J."/>
            <person name="Andreopoulos W."/>
            <person name="Hayes R.D."/>
            <person name="Ng V."/>
            <person name="Grigoriev I.V."/>
            <person name="Jackson S.A."/>
            <person name="Sutton T.D.S."/>
            <person name="Dobson A.D.W."/>
            <person name="Rama T."/>
        </authorList>
    </citation>
    <scope>NUCLEOTIDE SEQUENCE</scope>
    <source>
        <strain evidence="3">TRa018bII</strain>
    </source>
</reference>
<evidence type="ECO:0000313" key="3">
    <source>
        <dbReference type="EMBL" id="KAG9239119.1"/>
    </source>
</evidence>
<keyword evidence="4" id="KW-1185">Reference proteome</keyword>
<keyword evidence="2" id="KW-0472">Membrane</keyword>
<sequence length="209" mass="23204">MEPSLRHVRSRIPQPTRDAGGLQTRHATMRSWERERFLFTLVRGECIAVCSLPPSSPSPFYPPRPYVLSSFRPPRPESPSHTLKEAGKDVRASSCKPVCAKAPLTFLGRRDRNKENECLLAWLYAMRCAGTTTGAKKGVAREPTNNYPQRSGLKEVWRVRPEMAIVEGAARARRPSSAETETAALEASWIVVVVVVVAVVVVVVALPRF</sequence>
<accession>A0A9P7YSH6</accession>
<protein>
    <submittedName>
        <fullName evidence="3">Uncharacterized protein</fullName>
    </submittedName>
</protein>
<feature type="compositionally biased region" description="Basic residues" evidence="1">
    <location>
        <begin position="1"/>
        <end position="10"/>
    </location>
</feature>
<gene>
    <name evidence="3" type="ORF">BJ875DRAFT_436754</name>
</gene>
<dbReference type="EMBL" id="MU251361">
    <property type="protein sequence ID" value="KAG9239119.1"/>
    <property type="molecule type" value="Genomic_DNA"/>
</dbReference>
<evidence type="ECO:0000256" key="1">
    <source>
        <dbReference type="SAM" id="MobiDB-lite"/>
    </source>
</evidence>
<evidence type="ECO:0000256" key="2">
    <source>
        <dbReference type="SAM" id="Phobius"/>
    </source>
</evidence>
<dbReference type="Proteomes" id="UP000824998">
    <property type="component" value="Unassembled WGS sequence"/>
</dbReference>
<keyword evidence="2" id="KW-0812">Transmembrane</keyword>
<feature type="region of interest" description="Disordered" evidence="1">
    <location>
        <begin position="1"/>
        <end position="24"/>
    </location>
</feature>
<comment type="caution">
    <text evidence="3">The sequence shown here is derived from an EMBL/GenBank/DDBJ whole genome shotgun (WGS) entry which is preliminary data.</text>
</comment>
<organism evidence="3 4">
    <name type="scientific">Amylocarpus encephaloides</name>
    <dbReference type="NCBI Taxonomy" id="45428"/>
    <lineage>
        <taxon>Eukaryota</taxon>
        <taxon>Fungi</taxon>
        <taxon>Dikarya</taxon>
        <taxon>Ascomycota</taxon>
        <taxon>Pezizomycotina</taxon>
        <taxon>Leotiomycetes</taxon>
        <taxon>Helotiales</taxon>
        <taxon>Helotiales incertae sedis</taxon>
        <taxon>Amylocarpus</taxon>
    </lineage>
</organism>
<feature type="transmembrane region" description="Helical" evidence="2">
    <location>
        <begin position="187"/>
        <end position="206"/>
    </location>
</feature>
<proteinExistence type="predicted"/>
<name>A0A9P7YSH6_9HELO</name>
<dbReference type="AlphaFoldDB" id="A0A9P7YSH6"/>
<keyword evidence="2" id="KW-1133">Transmembrane helix</keyword>
<evidence type="ECO:0000313" key="4">
    <source>
        <dbReference type="Proteomes" id="UP000824998"/>
    </source>
</evidence>